<proteinExistence type="predicted"/>
<reference evidence="2" key="2">
    <citation type="journal article" date="2022" name="Microbiol. Resour. Announc.">
        <title>Whole-Genome Sequence of Entomortierella parvispora E1425, a Mucoromycotan Fungus Associated with Burkholderiaceae-Related Endosymbiotic Bacteria.</title>
        <authorList>
            <person name="Herlambang A."/>
            <person name="Guo Y."/>
            <person name="Takashima Y."/>
            <person name="Narisawa K."/>
            <person name="Ohta H."/>
            <person name="Nishizawa T."/>
        </authorList>
    </citation>
    <scope>NUCLEOTIDE SEQUENCE</scope>
    <source>
        <strain evidence="2">E1425</strain>
    </source>
</reference>
<protein>
    <recommendedName>
        <fullName evidence="4">Mitochondrial fission protein ELM1</fullName>
    </recommendedName>
</protein>
<sequence>MDPLIRTTAGSLRYHHYGIRRWATFLTAIPKSHGPVSIRLELSGAFHQRRNASGTTHERTGSKRRMAPRINYQPTSASTWIISDGSVSADKEAIALAKGLALPWSIKRVQWRQGFQWLPIPFKKLIMDYWHVVNRKQADRKPWFLTGDSLKGPYPSYVIGSGAGTLPGMLHVSRMSGRASYSAHIHFPALPFVHFDQVFLQRHEIVVQLSGLGLMKDQKNYFRISSSLNTISPKSLDQARSFALDHGLVPKSFFMKKGGASSSPVVTVLIGGPNEDCSHNTERMVNRLARLVDVQNCRLLISFSQRTAESTKRAIHQRLVGNLVKSGNEDKVFLYDPMAVIVGDQTSVSTVDWEKVPGPKGVLGFTIERNPYEAMLALADKIVVSADSIAMTNDALATGKPVYILGGELTRGKLKVFHRYLADAKKTRAFRPGRIPILPLDATSSRKHQEEQDRADPLSYPGDHAPWDSQTLKGQGSEECKRLADRLKILRDARISGRRAPEQITEATC</sequence>
<keyword evidence="3" id="KW-1185">Reference proteome</keyword>
<evidence type="ECO:0000256" key="1">
    <source>
        <dbReference type="SAM" id="MobiDB-lite"/>
    </source>
</evidence>
<reference evidence="2" key="1">
    <citation type="submission" date="2021-11" db="EMBL/GenBank/DDBJ databases">
        <authorList>
            <person name="Herlambang A."/>
            <person name="Guo Y."/>
            <person name="Takashima Y."/>
            <person name="Nishizawa T."/>
        </authorList>
    </citation>
    <scope>NUCLEOTIDE SEQUENCE</scope>
    <source>
        <strain evidence="2">E1425</strain>
    </source>
</reference>
<evidence type="ECO:0000313" key="3">
    <source>
        <dbReference type="Proteomes" id="UP000827284"/>
    </source>
</evidence>
<accession>A0A9P3HIA3</accession>
<dbReference type="OrthoDB" id="1856981at2759"/>
<comment type="caution">
    <text evidence="2">The sequence shown here is derived from an EMBL/GenBank/DDBJ whole genome shotgun (WGS) entry which is preliminary data.</text>
</comment>
<dbReference type="Proteomes" id="UP000827284">
    <property type="component" value="Unassembled WGS sequence"/>
</dbReference>
<gene>
    <name evidence="2" type="ORF">EMPS_09564</name>
</gene>
<dbReference type="EMBL" id="BQFW01000013">
    <property type="protein sequence ID" value="GJJ77205.1"/>
    <property type="molecule type" value="Genomic_DNA"/>
</dbReference>
<evidence type="ECO:0000313" key="2">
    <source>
        <dbReference type="EMBL" id="GJJ77205.1"/>
    </source>
</evidence>
<evidence type="ECO:0008006" key="4">
    <source>
        <dbReference type="Google" id="ProtNLM"/>
    </source>
</evidence>
<dbReference type="PANTHER" id="PTHR33986:SF15">
    <property type="entry name" value="MITOCHONDRIAL FISSION PROTEIN ELM1"/>
    <property type="match status" value="1"/>
</dbReference>
<dbReference type="AlphaFoldDB" id="A0A9P3HIA3"/>
<feature type="region of interest" description="Disordered" evidence="1">
    <location>
        <begin position="440"/>
        <end position="478"/>
    </location>
</feature>
<name>A0A9P3HIA3_9FUNG</name>
<dbReference type="InterPro" id="IPR009367">
    <property type="entry name" value="Elm1-like"/>
</dbReference>
<dbReference type="Pfam" id="PF06258">
    <property type="entry name" value="Mito_fiss_Elm1"/>
    <property type="match status" value="2"/>
</dbReference>
<dbReference type="PANTHER" id="PTHR33986">
    <property type="entry name" value="OS02G0535700 PROTEIN"/>
    <property type="match status" value="1"/>
</dbReference>
<feature type="compositionally biased region" description="Basic and acidic residues" evidence="1">
    <location>
        <begin position="447"/>
        <end position="456"/>
    </location>
</feature>
<organism evidence="2 3">
    <name type="scientific">Entomortierella parvispora</name>
    <dbReference type="NCBI Taxonomy" id="205924"/>
    <lineage>
        <taxon>Eukaryota</taxon>
        <taxon>Fungi</taxon>
        <taxon>Fungi incertae sedis</taxon>
        <taxon>Mucoromycota</taxon>
        <taxon>Mortierellomycotina</taxon>
        <taxon>Mortierellomycetes</taxon>
        <taxon>Mortierellales</taxon>
        <taxon>Mortierellaceae</taxon>
        <taxon>Entomortierella</taxon>
    </lineage>
</organism>